<reference evidence="12" key="1">
    <citation type="submission" date="2018-08" db="EMBL/GenBank/DDBJ databases">
        <title>Draft genome sequences of Leuconostoc spp. and Weissella spp. with biocontrol potential.</title>
        <authorList>
            <person name="Lo R."/>
            <person name="Ho V.T.T."/>
            <person name="Turner M.S."/>
        </authorList>
    </citation>
    <scope>NUCLEOTIDE SEQUENCE</scope>
    <source>
        <strain evidence="12">156</strain>
    </source>
</reference>
<dbReference type="InterPro" id="IPR010998">
    <property type="entry name" value="Integrase_recombinase_N"/>
</dbReference>
<keyword evidence="8" id="KW-0131">Cell cycle</keyword>
<gene>
    <name evidence="12" type="ORF">D0502_10630</name>
</gene>
<sequence length="319" mass="36526">MQAELLTQITALVGSQFADSISNILSNYDITRKTAPIPPTNTQLLNLFLSAKTIEGKSPKTLMYYKNTLTRLLTTTKKTIEQTTTNDLRNYLSDFQNTHGVSNVTIDNIRRILSSFFSWLEDEDFIIKSPMRRIHKVKTIKVVNKTLSDEDLEKIRETASSYRDRAIVEFLASTGVRVGEIVNLDINAIRLVERSAIVLGKGNSEREVYFDARTKIHLERYLKTRTDKNEALFVSHKRPNNRLTIGTIESIVKKIGEKSLVNHVHPHRFRRTLATRAIDKGMPIEQVQKLLGHVRIDTTMNYAMVNQTNVKISHRKYIG</sequence>
<dbReference type="GO" id="GO:0051301">
    <property type="term" value="P:cell division"/>
    <property type="evidence" value="ECO:0007669"/>
    <property type="project" value="UniProtKB-KW"/>
</dbReference>
<dbReference type="NCBIfam" id="NF040815">
    <property type="entry name" value="recomb_XerA_Arch"/>
    <property type="match status" value="1"/>
</dbReference>
<organism evidence="12 13">
    <name type="scientific">Leuconostoc falkenbergense</name>
    <dbReference type="NCBI Taxonomy" id="2766470"/>
    <lineage>
        <taxon>Bacteria</taxon>
        <taxon>Bacillati</taxon>
        <taxon>Bacillota</taxon>
        <taxon>Bacilli</taxon>
        <taxon>Lactobacillales</taxon>
        <taxon>Lactobacillaceae</taxon>
        <taxon>Leuconostoc</taxon>
    </lineage>
</organism>
<evidence type="ECO:0000256" key="7">
    <source>
        <dbReference type="ARBA" id="ARBA00023172"/>
    </source>
</evidence>
<dbReference type="GO" id="GO:0003677">
    <property type="term" value="F:DNA binding"/>
    <property type="evidence" value="ECO:0007669"/>
    <property type="project" value="UniProtKB-UniRule"/>
</dbReference>
<dbReference type="GO" id="GO:0005737">
    <property type="term" value="C:cytoplasm"/>
    <property type="evidence" value="ECO:0007669"/>
    <property type="project" value="UniProtKB-SubCell"/>
</dbReference>
<dbReference type="PROSITE" id="PS51900">
    <property type="entry name" value="CB"/>
    <property type="match status" value="1"/>
</dbReference>
<evidence type="ECO:0000259" key="11">
    <source>
        <dbReference type="PROSITE" id="PS51900"/>
    </source>
</evidence>
<dbReference type="GO" id="GO:0015074">
    <property type="term" value="P:DNA integration"/>
    <property type="evidence" value="ECO:0007669"/>
    <property type="project" value="UniProtKB-KW"/>
</dbReference>
<dbReference type="PANTHER" id="PTHR30349:SF77">
    <property type="entry name" value="TYROSINE RECOMBINASE XERC"/>
    <property type="match status" value="1"/>
</dbReference>
<evidence type="ECO:0000313" key="12">
    <source>
        <dbReference type="EMBL" id="MCX7579827.1"/>
    </source>
</evidence>
<proteinExistence type="predicted"/>
<dbReference type="InterPro" id="IPR004107">
    <property type="entry name" value="Integrase_SAM-like_N"/>
</dbReference>
<keyword evidence="7" id="KW-0233">DNA recombination</keyword>
<name>A0A9X3EAB7_9LACO</name>
<keyword evidence="5" id="KW-0229">DNA integration</keyword>
<dbReference type="RefSeq" id="WP_267287432.1">
    <property type="nucleotide sequence ID" value="NZ_QVOQ01000029.1"/>
</dbReference>
<dbReference type="AlphaFoldDB" id="A0A9X3EAB7"/>
<dbReference type="GO" id="GO:0006310">
    <property type="term" value="P:DNA recombination"/>
    <property type="evidence" value="ECO:0007669"/>
    <property type="project" value="UniProtKB-KW"/>
</dbReference>
<dbReference type="Pfam" id="PF00589">
    <property type="entry name" value="Phage_integrase"/>
    <property type="match status" value="1"/>
</dbReference>
<evidence type="ECO:0000256" key="2">
    <source>
        <dbReference type="ARBA" id="ARBA00022490"/>
    </source>
</evidence>
<evidence type="ECO:0000256" key="4">
    <source>
        <dbReference type="ARBA" id="ARBA00022829"/>
    </source>
</evidence>
<feature type="domain" description="Core-binding (CB)" evidence="11">
    <location>
        <begin position="39"/>
        <end position="121"/>
    </location>
</feature>
<evidence type="ECO:0000256" key="6">
    <source>
        <dbReference type="ARBA" id="ARBA00023125"/>
    </source>
</evidence>
<protein>
    <submittedName>
        <fullName evidence="12">Integrase</fullName>
    </submittedName>
</protein>
<evidence type="ECO:0000313" key="13">
    <source>
        <dbReference type="Proteomes" id="UP001080333"/>
    </source>
</evidence>
<dbReference type="Proteomes" id="UP001080333">
    <property type="component" value="Unassembled WGS sequence"/>
</dbReference>
<evidence type="ECO:0000256" key="3">
    <source>
        <dbReference type="ARBA" id="ARBA00022618"/>
    </source>
</evidence>
<evidence type="ECO:0000256" key="8">
    <source>
        <dbReference type="ARBA" id="ARBA00023306"/>
    </source>
</evidence>
<accession>A0A9X3EAB7</accession>
<dbReference type="EMBL" id="QVOQ01000029">
    <property type="protein sequence ID" value="MCX7579827.1"/>
    <property type="molecule type" value="Genomic_DNA"/>
</dbReference>
<evidence type="ECO:0000256" key="1">
    <source>
        <dbReference type="ARBA" id="ARBA00004496"/>
    </source>
</evidence>
<dbReference type="InterPro" id="IPR002104">
    <property type="entry name" value="Integrase_catalytic"/>
</dbReference>
<keyword evidence="2" id="KW-0963">Cytoplasm</keyword>
<dbReference type="Gene3D" id="1.10.443.10">
    <property type="entry name" value="Intergrase catalytic core"/>
    <property type="match status" value="1"/>
</dbReference>
<dbReference type="InterPro" id="IPR044068">
    <property type="entry name" value="CB"/>
</dbReference>
<comment type="subcellular location">
    <subcellularLocation>
        <location evidence="1">Cytoplasm</location>
    </subcellularLocation>
</comment>
<dbReference type="PANTHER" id="PTHR30349">
    <property type="entry name" value="PHAGE INTEGRASE-RELATED"/>
    <property type="match status" value="1"/>
</dbReference>
<dbReference type="GO" id="GO:0007059">
    <property type="term" value="P:chromosome segregation"/>
    <property type="evidence" value="ECO:0007669"/>
    <property type="project" value="UniProtKB-KW"/>
</dbReference>
<keyword evidence="4" id="KW-0159">Chromosome partition</keyword>
<keyword evidence="3" id="KW-0132">Cell division</keyword>
<comment type="caution">
    <text evidence="12">The sequence shown here is derived from an EMBL/GenBank/DDBJ whole genome shotgun (WGS) entry which is preliminary data.</text>
</comment>
<evidence type="ECO:0000259" key="10">
    <source>
        <dbReference type="PROSITE" id="PS51898"/>
    </source>
</evidence>
<dbReference type="Gene3D" id="1.10.150.130">
    <property type="match status" value="1"/>
</dbReference>
<dbReference type="CDD" id="cd00397">
    <property type="entry name" value="DNA_BRE_C"/>
    <property type="match status" value="1"/>
</dbReference>
<evidence type="ECO:0000256" key="5">
    <source>
        <dbReference type="ARBA" id="ARBA00022908"/>
    </source>
</evidence>
<dbReference type="PROSITE" id="PS51898">
    <property type="entry name" value="TYR_RECOMBINASE"/>
    <property type="match status" value="1"/>
</dbReference>
<evidence type="ECO:0000256" key="9">
    <source>
        <dbReference type="PROSITE-ProRule" id="PRU01248"/>
    </source>
</evidence>
<keyword evidence="6 9" id="KW-0238">DNA-binding</keyword>
<dbReference type="InterPro" id="IPR050090">
    <property type="entry name" value="Tyrosine_recombinase_XerCD"/>
</dbReference>
<dbReference type="Pfam" id="PF13495">
    <property type="entry name" value="Phage_int_SAM_4"/>
    <property type="match status" value="1"/>
</dbReference>
<dbReference type="InterPro" id="IPR013762">
    <property type="entry name" value="Integrase-like_cat_sf"/>
</dbReference>
<feature type="domain" description="Tyr recombinase" evidence="10">
    <location>
        <begin position="142"/>
        <end position="315"/>
    </location>
</feature>
<dbReference type="InterPro" id="IPR011010">
    <property type="entry name" value="DNA_brk_join_enz"/>
</dbReference>
<dbReference type="SUPFAM" id="SSF56349">
    <property type="entry name" value="DNA breaking-rejoining enzymes"/>
    <property type="match status" value="1"/>
</dbReference>